<name>A0A2K1K5Q7_PHYPA</name>
<dbReference type="AlphaFoldDB" id="A0A2K1K5Q7"/>
<dbReference type="Gramene" id="Pp3c8_1567V3.1">
    <property type="protein sequence ID" value="PAC:32963451.CDS.1"/>
    <property type="gene ID" value="Pp3c8_1567"/>
</dbReference>
<sequence length="81" mass="8943">MYVCFVRLSGSVAIVCVSVRLLLLLQRPFSSGSMASRLLLPRDLQSAPHHSSLFNCCSHVPFCFYIAPVCFSAKFIGFVIS</sequence>
<evidence type="ECO:0000313" key="3">
    <source>
        <dbReference type="EnsemblPlants" id="PAC:32963451.CDS.1"/>
    </source>
</evidence>
<keyword evidence="1" id="KW-1133">Transmembrane helix</keyword>
<evidence type="ECO:0000256" key="1">
    <source>
        <dbReference type="SAM" id="Phobius"/>
    </source>
</evidence>
<keyword evidence="1" id="KW-0812">Transmembrane</keyword>
<dbReference type="EnsemblPlants" id="Pp3c8_1567V3.1">
    <property type="protein sequence ID" value="PAC:32963451.CDS.1"/>
    <property type="gene ID" value="Pp3c8_1567"/>
</dbReference>
<feature type="transmembrane region" description="Helical" evidence="1">
    <location>
        <begin position="6"/>
        <end position="25"/>
    </location>
</feature>
<evidence type="ECO:0000313" key="4">
    <source>
        <dbReference type="Proteomes" id="UP000006727"/>
    </source>
</evidence>
<reference evidence="3" key="3">
    <citation type="submission" date="2020-12" db="UniProtKB">
        <authorList>
            <consortium name="EnsemblPlants"/>
        </authorList>
    </citation>
    <scope>IDENTIFICATION</scope>
</reference>
<organism evidence="2">
    <name type="scientific">Physcomitrium patens</name>
    <name type="common">Spreading-leaved earth moss</name>
    <name type="synonym">Physcomitrella patens</name>
    <dbReference type="NCBI Taxonomy" id="3218"/>
    <lineage>
        <taxon>Eukaryota</taxon>
        <taxon>Viridiplantae</taxon>
        <taxon>Streptophyta</taxon>
        <taxon>Embryophyta</taxon>
        <taxon>Bryophyta</taxon>
        <taxon>Bryophytina</taxon>
        <taxon>Bryopsida</taxon>
        <taxon>Funariidae</taxon>
        <taxon>Funariales</taxon>
        <taxon>Funariaceae</taxon>
        <taxon>Physcomitrium</taxon>
    </lineage>
</organism>
<reference evidence="2 4" key="1">
    <citation type="journal article" date="2008" name="Science">
        <title>The Physcomitrella genome reveals evolutionary insights into the conquest of land by plants.</title>
        <authorList>
            <person name="Rensing S."/>
            <person name="Lang D."/>
            <person name="Zimmer A."/>
            <person name="Terry A."/>
            <person name="Salamov A."/>
            <person name="Shapiro H."/>
            <person name="Nishiyama T."/>
            <person name="Perroud P.-F."/>
            <person name="Lindquist E."/>
            <person name="Kamisugi Y."/>
            <person name="Tanahashi T."/>
            <person name="Sakakibara K."/>
            <person name="Fujita T."/>
            <person name="Oishi K."/>
            <person name="Shin-I T."/>
            <person name="Kuroki Y."/>
            <person name="Toyoda A."/>
            <person name="Suzuki Y."/>
            <person name="Hashimoto A."/>
            <person name="Yamaguchi K."/>
            <person name="Sugano A."/>
            <person name="Kohara Y."/>
            <person name="Fujiyama A."/>
            <person name="Anterola A."/>
            <person name="Aoki S."/>
            <person name="Ashton N."/>
            <person name="Barbazuk W.B."/>
            <person name="Barker E."/>
            <person name="Bennetzen J."/>
            <person name="Bezanilla M."/>
            <person name="Blankenship R."/>
            <person name="Cho S.H."/>
            <person name="Dutcher S."/>
            <person name="Estelle M."/>
            <person name="Fawcett J.A."/>
            <person name="Gundlach H."/>
            <person name="Hanada K."/>
            <person name="Heyl A."/>
            <person name="Hicks K.A."/>
            <person name="Hugh J."/>
            <person name="Lohr M."/>
            <person name="Mayer K."/>
            <person name="Melkozernov A."/>
            <person name="Murata T."/>
            <person name="Nelson D."/>
            <person name="Pils B."/>
            <person name="Prigge M."/>
            <person name="Reiss B."/>
            <person name="Renner T."/>
            <person name="Rombauts S."/>
            <person name="Rushton P."/>
            <person name="Sanderfoot A."/>
            <person name="Schween G."/>
            <person name="Shiu S.-H."/>
            <person name="Stueber K."/>
            <person name="Theodoulou F.L."/>
            <person name="Tu H."/>
            <person name="Van de Peer Y."/>
            <person name="Verrier P.J."/>
            <person name="Waters E."/>
            <person name="Wood A."/>
            <person name="Yang L."/>
            <person name="Cove D."/>
            <person name="Cuming A."/>
            <person name="Hasebe M."/>
            <person name="Lucas S."/>
            <person name="Mishler D.B."/>
            <person name="Reski R."/>
            <person name="Grigoriev I."/>
            <person name="Quatrano R.S."/>
            <person name="Boore J.L."/>
        </authorList>
    </citation>
    <scope>NUCLEOTIDE SEQUENCE [LARGE SCALE GENOMIC DNA]</scope>
    <source>
        <strain evidence="3 4">cv. Gransden 2004</strain>
    </source>
</reference>
<gene>
    <name evidence="2" type="ORF">PHYPA_011009</name>
</gene>
<dbReference type="EMBL" id="ABEU02000008">
    <property type="protein sequence ID" value="PNR49113.1"/>
    <property type="molecule type" value="Genomic_DNA"/>
</dbReference>
<keyword evidence="1" id="KW-0472">Membrane</keyword>
<dbReference type="InParanoid" id="A0A2K1K5Q7"/>
<accession>A0A2K1K5Q7</accession>
<evidence type="ECO:0000313" key="2">
    <source>
        <dbReference type="EMBL" id="PNR49113.1"/>
    </source>
</evidence>
<dbReference type="Proteomes" id="UP000006727">
    <property type="component" value="Chromosome 8"/>
</dbReference>
<keyword evidence="4" id="KW-1185">Reference proteome</keyword>
<protein>
    <submittedName>
        <fullName evidence="2 3">Uncharacterized protein</fullName>
    </submittedName>
</protein>
<reference evidence="2 4" key="2">
    <citation type="journal article" date="2018" name="Plant J.">
        <title>The Physcomitrella patens chromosome-scale assembly reveals moss genome structure and evolution.</title>
        <authorList>
            <person name="Lang D."/>
            <person name="Ullrich K.K."/>
            <person name="Murat F."/>
            <person name="Fuchs J."/>
            <person name="Jenkins J."/>
            <person name="Haas F.B."/>
            <person name="Piednoel M."/>
            <person name="Gundlach H."/>
            <person name="Van Bel M."/>
            <person name="Meyberg R."/>
            <person name="Vives C."/>
            <person name="Morata J."/>
            <person name="Symeonidi A."/>
            <person name="Hiss M."/>
            <person name="Muchero W."/>
            <person name="Kamisugi Y."/>
            <person name="Saleh O."/>
            <person name="Blanc G."/>
            <person name="Decker E.L."/>
            <person name="van Gessel N."/>
            <person name="Grimwood J."/>
            <person name="Hayes R.D."/>
            <person name="Graham S.W."/>
            <person name="Gunter L.E."/>
            <person name="McDaniel S.F."/>
            <person name="Hoernstein S.N.W."/>
            <person name="Larsson A."/>
            <person name="Li F.W."/>
            <person name="Perroud P.F."/>
            <person name="Phillips J."/>
            <person name="Ranjan P."/>
            <person name="Rokshar D.S."/>
            <person name="Rothfels C.J."/>
            <person name="Schneider L."/>
            <person name="Shu S."/>
            <person name="Stevenson D.W."/>
            <person name="Thummler F."/>
            <person name="Tillich M."/>
            <person name="Villarreal Aguilar J.C."/>
            <person name="Widiez T."/>
            <person name="Wong G.K."/>
            <person name="Wymore A."/>
            <person name="Zhang Y."/>
            <person name="Zimmer A.D."/>
            <person name="Quatrano R.S."/>
            <person name="Mayer K.F.X."/>
            <person name="Goodstein D."/>
            <person name="Casacuberta J.M."/>
            <person name="Vandepoele K."/>
            <person name="Reski R."/>
            <person name="Cuming A.C."/>
            <person name="Tuskan G.A."/>
            <person name="Maumus F."/>
            <person name="Salse J."/>
            <person name="Schmutz J."/>
            <person name="Rensing S.A."/>
        </authorList>
    </citation>
    <scope>NUCLEOTIDE SEQUENCE [LARGE SCALE GENOMIC DNA]</scope>
    <source>
        <strain evidence="3 4">cv. Gransden 2004</strain>
    </source>
</reference>
<proteinExistence type="predicted"/>